<dbReference type="Proteomes" id="UP001162480">
    <property type="component" value="Chromosome 8"/>
</dbReference>
<dbReference type="EMBL" id="OX597821">
    <property type="protein sequence ID" value="CAI9726869.1"/>
    <property type="molecule type" value="Genomic_DNA"/>
</dbReference>
<proteinExistence type="predicted"/>
<name>A0AA36B3V8_OCTVU</name>
<feature type="transmembrane region" description="Helical" evidence="1">
    <location>
        <begin position="67"/>
        <end position="87"/>
    </location>
</feature>
<gene>
    <name evidence="2" type="ORF">OCTVUL_1B007810</name>
</gene>
<organism evidence="2 3">
    <name type="scientific">Octopus vulgaris</name>
    <name type="common">Common octopus</name>
    <dbReference type="NCBI Taxonomy" id="6645"/>
    <lineage>
        <taxon>Eukaryota</taxon>
        <taxon>Metazoa</taxon>
        <taxon>Spiralia</taxon>
        <taxon>Lophotrochozoa</taxon>
        <taxon>Mollusca</taxon>
        <taxon>Cephalopoda</taxon>
        <taxon>Coleoidea</taxon>
        <taxon>Octopodiformes</taxon>
        <taxon>Octopoda</taxon>
        <taxon>Incirrata</taxon>
        <taxon>Octopodidae</taxon>
        <taxon>Octopus</taxon>
    </lineage>
</organism>
<dbReference type="AlphaFoldDB" id="A0AA36B3V8"/>
<keyword evidence="3" id="KW-1185">Reference proteome</keyword>
<evidence type="ECO:0000313" key="2">
    <source>
        <dbReference type="EMBL" id="CAI9726869.1"/>
    </source>
</evidence>
<keyword evidence="1" id="KW-0812">Transmembrane</keyword>
<keyword evidence="1" id="KW-0472">Membrane</keyword>
<reference evidence="2" key="1">
    <citation type="submission" date="2023-08" db="EMBL/GenBank/DDBJ databases">
        <authorList>
            <person name="Alioto T."/>
            <person name="Alioto T."/>
            <person name="Gomez Garrido J."/>
        </authorList>
    </citation>
    <scope>NUCLEOTIDE SEQUENCE</scope>
</reference>
<evidence type="ECO:0000256" key="1">
    <source>
        <dbReference type="SAM" id="Phobius"/>
    </source>
</evidence>
<keyword evidence="1" id="KW-1133">Transmembrane helix</keyword>
<accession>A0AA36B3V8</accession>
<feature type="transmembrane region" description="Helical" evidence="1">
    <location>
        <begin position="37"/>
        <end position="55"/>
    </location>
</feature>
<protein>
    <submittedName>
        <fullName evidence="2">Uncharacterized protein</fullName>
    </submittedName>
</protein>
<evidence type="ECO:0000313" key="3">
    <source>
        <dbReference type="Proteomes" id="UP001162480"/>
    </source>
</evidence>
<sequence length="136" mass="15901">MDSVVSMNKKKKTSKKLDLFSDVNLTPQLMLLYRIKYFSSLPAIDFVLMLFLKVAGSYMVECSITKLILKLLMVLKAVFSHLVLRLVTVDLPAKKFTFEIWNVLERVLCVSHQYKHVFLYKFHHSLSECGRHLIYN</sequence>